<feature type="transmembrane region" description="Helical" evidence="1">
    <location>
        <begin position="98"/>
        <end position="120"/>
    </location>
</feature>
<dbReference type="PANTHER" id="PTHR35337:SF1">
    <property type="entry name" value="SLR1478 PROTEIN"/>
    <property type="match status" value="1"/>
</dbReference>
<evidence type="ECO:0000313" key="2">
    <source>
        <dbReference type="EMBL" id="MBT1540177.1"/>
    </source>
</evidence>
<dbReference type="EMBL" id="JAHEWX010000001">
    <property type="protein sequence ID" value="MBT1540177.1"/>
    <property type="molecule type" value="Genomic_DNA"/>
</dbReference>
<gene>
    <name evidence="2" type="ORF">KK103_00230</name>
</gene>
<evidence type="ECO:0000313" key="3">
    <source>
        <dbReference type="Proteomes" id="UP000709437"/>
    </source>
</evidence>
<dbReference type="Proteomes" id="UP000709437">
    <property type="component" value="Unassembled WGS sequence"/>
</dbReference>
<feature type="transmembrane region" description="Helical" evidence="1">
    <location>
        <begin position="285"/>
        <end position="305"/>
    </location>
</feature>
<sequence>MDLDAYAEVHRDRWQELDRLARARHRSGADVDRLVAGYQEAATDLARIRGAAPRTVTGDRLSLTLFRARLRFTGTPVDPLTAVALFFTRQLPAALYRIRWVTIWVALATVAIGAIVAIWITTTPGATATFGSDEALRRYATQDFVDYYSNRGLGAFTAQVWTNNAYIAATMVAFGITGVFVPFSIMQNAVSLGVSAAIMHSQGRLADFFLYISPHGQLELYSVFLAGGAGLMIFWSWVAPGPGRTRAQALAEDGRALITIAIGLTLTLLLSGIVEGVVTRQDWPWPIKIGIGTIALVAVLAYQWVLGGRAYRAGERGDLEEFERGSTALVAG</sequence>
<keyword evidence="1" id="KW-1133">Transmembrane helix</keyword>
<dbReference type="RefSeq" id="WP_194589667.1">
    <property type="nucleotide sequence ID" value="NZ_JAHEWX010000001.1"/>
</dbReference>
<dbReference type="Pfam" id="PF01944">
    <property type="entry name" value="SpoIIM"/>
    <property type="match status" value="1"/>
</dbReference>
<reference evidence="2" key="1">
    <citation type="submission" date="2021-05" db="EMBL/GenBank/DDBJ databases">
        <title>Whole genome sequence of Curtobacterium flaccumfaciens pv. flaccumfaciens strain CFBP 3417.</title>
        <authorList>
            <person name="Osdaghi E."/>
            <person name="Taghouti G."/>
            <person name="Portier P."/>
            <person name="Fazliarab A."/>
            <person name="Taghavi S.M."/>
            <person name="Briand M."/>
            <person name="Le-Saux M."/>
            <person name="Jacques M.-A."/>
        </authorList>
    </citation>
    <scope>NUCLEOTIDE SEQUENCE</scope>
    <source>
        <strain evidence="2">CFBP 3417</strain>
    </source>
</reference>
<dbReference type="InterPro" id="IPR002798">
    <property type="entry name" value="SpoIIM-like"/>
</dbReference>
<accession>A0A9Q2W0F1</accession>
<feature type="transmembrane region" description="Helical" evidence="1">
    <location>
        <begin position="166"/>
        <end position="199"/>
    </location>
</feature>
<organism evidence="2 3">
    <name type="scientific">Curtobacterium flaccumfaciens pv. flaccumfaciens</name>
    <dbReference type="NCBI Taxonomy" id="138532"/>
    <lineage>
        <taxon>Bacteria</taxon>
        <taxon>Bacillati</taxon>
        <taxon>Actinomycetota</taxon>
        <taxon>Actinomycetes</taxon>
        <taxon>Micrococcales</taxon>
        <taxon>Microbacteriaceae</taxon>
        <taxon>Curtobacterium</taxon>
    </lineage>
</organism>
<protein>
    <submittedName>
        <fullName evidence="2">Stage II sporulation protein M</fullName>
    </submittedName>
</protein>
<evidence type="ECO:0000256" key="1">
    <source>
        <dbReference type="SAM" id="Phobius"/>
    </source>
</evidence>
<comment type="caution">
    <text evidence="2">The sequence shown here is derived from an EMBL/GenBank/DDBJ whole genome shotgun (WGS) entry which is preliminary data.</text>
</comment>
<keyword evidence="1" id="KW-0812">Transmembrane</keyword>
<dbReference type="PANTHER" id="PTHR35337">
    <property type="entry name" value="SLR1478 PROTEIN"/>
    <property type="match status" value="1"/>
</dbReference>
<feature type="transmembrane region" description="Helical" evidence="1">
    <location>
        <begin position="258"/>
        <end position="278"/>
    </location>
</feature>
<dbReference type="AlphaFoldDB" id="A0A9Q2W0F1"/>
<keyword evidence="1" id="KW-0472">Membrane</keyword>
<proteinExistence type="predicted"/>
<name>A0A9Q2W0F1_9MICO</name>
<feature type="transmembrane region" description="Helical" evidence="1">
    <location>
        <begin position="220"/>
        <end position="238"/>
    </location>
</feature>